<proteinExistence type="predicted"/>
<protein>
    <submittedName>
        <fullName evidence="1">Uncharacterized protein</fullName>
    </submittedName>
</protein>
<dbReference type="EMBL" id="GBRH01260640">
    <property type="protein sequence ID" value="JAD37255.1"/>
    <property type="molecule type" value="Transcribed_RNA"/>
</dbReference>
<reference evidence="1" key="1">
    <citation type="submission" date="2014-09" db="EMBL/GenBank/DDBJ databases">
        <authorList>
            <person name="Magalhaes I.L.F."/>
            <person name="Oliveira U."/>
            <person name="Santos F.R."/>
            <person name="Vidigal T.H.D.A."/>
            <person name="Brescovit A.D."/>
            <person name="Santos A.J."/>
        </authorList>
    </citation>
    <scope>NUCLEOTIDE SEQUENCE</scope>
    <source>
        <tissue evidence="1">Shoot tissue taken approximately 20 cm above the soil surface</tissue>
    </source>
</reference>
<accession>A0A0A8ZKJ7</accession>
<evidence type="ECO:0000313" key="1">
    <source>
        <dbReference type="EMBL" id="JAD37255.1"/>
    </source>
</evidence>
<organism evidence="1">
    <name type="scientific">Arundo donax</name>
    <name type="common">Giant reed</name>
    <name type="synonym">Donax arundinaceus</name>
    <dbReference type="NCBI Taxonomy" id="35708"/>
    <lineage>
        <taxon>Eukaryota</taxon>
        <taxon>Viridiplantae</taxon>
        <taxon>Streptophyta</taxon>
        <taxon>Embryophyta</taxon>
        <taxon>Tracheophyta</taxon>
        <taxon>Spermatophyta</taxon>
        <taxon>Magnoliopsida</taxon>
        <taxon>Liliopsida</taxon>
        <taxon>Poales</taxon>
        <taxon>Poaceae</taxon>
        <taxon>PACMAD clade</taxon>
        <taxon>Arundinoideae</taxon>
        <taxon>Arundineae</taxon>
        <taxon>Arundo</taxon>
    </lineage>
</organism>
<reference evidence="1" key="2">
    <citation type="journal article" date="2015" name="Data Brief">
        <title>Shoot transcriptome of the giant reed, Arundo donax.</title>
        <authorList>
            <person name="Barrero R.A."/>
            <person name="Guerrero F.D."/>
            <person name="Moolhuijzen P."/>
            <person name="Goolsby J.A."/>
            <person name="Tidwell J."/>
            <person name="Bellgard S.E."/>
            <person name="Bellgard M.I."/>
        </authorList>
    </citation>
    <scope>NUCLEOTIDE SEQUENCE</scope>
    <source>
        <tissue evidence="1">Shoot tissue taken approximately 20 cm above the soil surface</tissue>
    </source>
</reference>
<dbReference type="AlphaFoldDB" id="A0A0A8ZKJ7"/>
<sequence length="99" mass="11159">MRKSLFGNVLSWKTSLWPSFSIVNSRVFRFSPTGLYSYIQSHPNITSYPLSSRTLKSDVNCSPCMLYSDAGHCPCVHNTSPFATVTLMGEWFCTLRLAL</sequence>
<name>A0A0A8ZKJ7_ARUDO</name>